<protein>
    <submittedName>
        <fullName evidence="2">Uncharacterized protein</fullName>
    </submittedName>
</protein>
<feature type="region of interest" description="Disordered" evidence="1">
    <location>
        <begin position="1"/>
        <end position="36"/>
    </location>
</feature>
<evidence type="ECO:0000256" key="1">
    <source>
        <dbReference type="SAM" id="MobiDB-lite"/>
    </source>
</evidence>
<sequence>MFREILSRNNITEHGKVSSPCKSFHPAHVSRPELGQQNKQLVKLAGRLTRASFANLAPLTIQKGRRHPNQNSNDSKERHLIGYKQRVSRSVRRKQK</sequence>
<reference evidence="2 3" key="1">
    <citation type="journal article" date="2019" name="Sci. Rep.">
        <title>Orb-weaving spider Araneus ventricosus genome elucidates the spidroin gene catalogue.</title>
        <authorList>
            <person name="Kono N."/>
            <person name="Nakamura H."/>
            <person name="Ohtoshi R."/>
            <person name="Moran D.A.P."/>
            <person name="Shinohara A."/>
            <person name="Yoshida Y."/>
            <person name="Fujiwara M."/>
            <person name="Mori M."/>
            <person name="Tomita M."/>
            <person name="Arakawa K."/>
        </authorList>
    </citation>
    <scope>NUCLEOTIDE SEQUENCE [LARGE SCALE GENOMIC DNA]</scope>
</reference>
<evidence type="ECO:0000313" key="3">
    <source>
        <dbReference type="Proteomes" id="UP000499080"/>
    </source>
</evidence>
<proteinExistence type="predicted"/>
<accession>A0A4Y2TDC7</accession>
<comment type="caution">
    <text evidence="2">The sequence shown here is derived from an EMBL/GenBank/DDBJ whole genome shotgun (WGS) entry which is preliminary data.</text>
</comment>
<keyword evidence="3" id="KW-1185">Reference proteome</keyword>
<gene>
    <name evidence="2" type="ORF">AVEN_192961_1</name>
</gene>
<organism evidence="2 3">
    <name type="scientific">Araneus ventricosus</name>
    <name type="common">Orbweaver spider</name>
    <name type="synonym">Epeira ventricosa</name>
    <dbReference type="NCBI Taxonomy" id="182803"/>
    <lineage>
        <taxon>Eukaryota</taxon>
        <taxon>Metazoa</taxon>
        <taxon>Ecdysozoa</taxon>
        <taxon>Arthropoda</taxon>
        <taxon>Chelicerata</taxon>
        <taxon>Arachnida</taxon>
        <taxon>Araneae</taxon>
        <taxon>Araneomorphae</taxon>
        <taxon>Entelegynae</taxon>
        <taxon>Araneoidea</taxon>
        <taxon>Araneidae</taxon>
        <taxon>Araneus</taxon>
    </lineage>
</organism>
<dbReference type="AlphaFoldDB" id="A0A4Y2TDC7"/>
<dbReference type="Proteomes" id="UP000499080">
    <property type="component" value="Unassembled WGS sequence"/>
</dbReference>
<feature type="region of interest" description="Disordered" evidence="1">
    <location>
        <begin position="59"/>
        <end position="96"/>
    </location>
</feature>
<feature type="compositionally biased region" description="Basic residues" evidence="1">
    <location>
        <begin position="86"/>
        <end position="96"/>
    </location>
</feature>
<name>A0A4Y2TDC7_ARAVE</name>
<feature type="compositionally biased region" description="Basic and acidic residues" evidence="1">
    <location>
        <begin position="1"/>
        <end position="16"/>
    </location>
</feature>
<dbReference type="EMBL" id="BGPR01027367">
    <property type="protein sequence ID" value="GBN97803.1"/>
    <property type="molecule type" value="Genomic_DNA"/>
</dbReference>
<evidence type="ECO:0000313" key="2">
    <source>
        <dbReference type="EMBL" id="GBN97803.1"/>
    </source>
</evidence>